<organism evidence="2 3">
    <name type="scientific">Nocardia otitidiscaviarum</name>
    <dbReference type="NCBI Taxonomy" id="1823"/>
    <lineage>
        <taxon>Bacteria</taxon>
        <taxon>Bacillati</taxon>
        <taxon>Actinomycetota</taxon>
        <taxon>Actinomycetes</taxon>
        <taxon>Mycobacteriales</taxon>
        <taxon>Nocardiaceae</taxon>
        <taxon>Nocardia</taxon>
    </lineage>
</organism>
<gene>
    <name evidence="2" type="ORF">FOH10_30740</name>
</gene>
<evidence type="ECO:0000313" key="3">
    <source>
        <dbReference type="Proteomes" id="UP000317039"/>
    </source>
</evidence>
<name>A0A516NU63_9NOCA</name>
<dbReference type="Proteomes" id="UP000317039">
    <property type="component" value="Chromosome"/>
</dbReference>
<protein>
    <submittedName>
        <fullName evidence="2">Uncharacterized protein</fullName>
    </submittedName>
</protein>
<accession>A0A516NU63</accession>
<proteinExistence type="predicted"/>
<sequence>MRLHFDLEEDEEFTAAAELLVRRCAEWARRQGTPIVEPIAGIALEARHLSSDGRLAHWTPDAVCDVLLDWIPDAAAEIDRPAHAPDTLRALLAYLAASGLLDPRGSGLDELLTVITETEPEFRAELHDALTLAGIAEPPDAGGEFGAGRVGGARNADQVDRVDWAGGARGAERVDRVDGMSSAQGADRTGQAGGAPGAGSVDRAGGAANADWAGGAHGASRSYGAFGSHGAFGPGGVPGSSRSLDAHRSFGAHKALDAHSADADIPEALLRVLTGDLDAADLDSADLDPAEVDDLVALLESGLISDSPDLLVGDETPVRTFAQPPVVLPDHADLVAAAEATPVVRQLRLLLDWVGTGRALTTHHRLRIADARELVALLDTGDELEGVRDATRLRELTRLLAWAKHLRLVRVAQGEVRPVAKNRSLLRDPLALWSRAFDAVLESAEITYGAARSGEPPLLSELHDLVLPDMLNTLYGMPHPMPLRRLEEPVWAQWSEAFADFAAPALLRDERQRIGAELLTAFQVLHRLGVVELTRGIPDPMYLSDLNDPEFDPVPWLDAKARKALRTDLRKPGTLLALTGLGTAAMRDRMLAEGREAGAVGDLRDADAAGLLGVIADHYTAETGRLEIQGWLDAHHGDREPLLQAIRDCPFRGRAAAMLRILMLALPDGPRLLRGLRGDPVLTPLVITQLVSDGELSMADVTDDEGLLAMTESMLQLLELGGPAAVLEQLADMPSAERGELAETLGASGHPARTALAELLTVIRTPTMSGRRNSGGG</sequence>
<dbReference type="KEGG" id="nod:FOH10_30740"/>
<dbReference type="EMBL" id="CP041695">
    <property type="protein sequence ID" value="QDP82456.1"/>
    <property type="molecule type" value="Genomic_DNA"/>
</dbReference>
<dbReference type="RefSeq" id="WP_143983294.1">
    <property type="nucleotide sequence ID" value="NZ_CP041695.1"/>
</dbReference>
<evidence type="ECO:0000313" key="2">
    <source>
        <dbReference type="EMBL" id="QDP82456.1"/>
    </source>
</evidence>
<dbReference type="GeneID" id="80336736"/>
<dbReference type="AlphaFoldDB" id="A0A516NU63"/>
<reference evidence="2 3" key="1">
    <citation type="submission" date="2019-07" db="EMBL/GenBank/DDBJ databases">
        <title>Complete Genome Sequence and Methylome Analysis of Nocardia otitidis-caviarum NEB252.</title>
        <authorList>
            <person name="Fomenkov A."/>
            <person name="Anton B.P."/>
            <person name="Vincze T."/>
            <person name="Roberts R.J."/>
        </authorList>
    </citation>
    <scope>NUCLEOTIDE SEQUENCE [LARGE SCALE GENOMIC DNA]</scope>
    <source>
        <strain evidence="2 3">NEB252</strain>
    </source>
</reference>
<feature type="region of interest" description="Disordered" evidence="1">
    <location>
        <begin position="161"/>
        <end position="203"/>
    </location>
</feature>
<evidence type="ECO:0000256" key="1">
    <source>
        <dbReference type="SAM" id="MobiDB-lite"/>
    </source>
</evidence>